<dbReference type="eggNOG" id="ENOG502SNVY">
    <property type="taxonomic scope" value="Eukaryota"/>
</dbReference>
<feature type="compositionally biased region" description="Low complexity" evidence="1">
    <location>
        <begin position="98"/>
        <end position="112"/>
    </location>
</feature>
<protein>
    <submittedName>
        <fullName evidence="2">Piso0_002380 protein</fullName>
    </submittedName>
</protein>
<feature type="compositionally biased region" description="Basic and acidic residues" evidence="1">
    <location>
        <begin position="161"/>
        <end position="172"/>
    </location>
</feature>
<name>G8YEW6_PICSO</name>
<gene>
    <name evidence="2" type="primary">Piso0_002380</name>
    <name evidence="2" type="ORF">GNLVRS01_PISO0I08918g</name>
</gene>
<feature type="region of interest" description="Disordered" evidence="1">
    <location>
        <begin position="580"/>
        <end position="609"/>
    </location>
</feature>
<feature type="region of interest" description="Disordered" evidence="1">
    <location>
        <begin position="30"/>
        <end position="64"/>
    </location>
</feature>
<accession>G8YEW6</accession>
<feature type="compositionally biased region" description="Polar residues" evidence="1">
    <location>
        <begin position="587"/>
        <end position="609"/>
    </location>
</feature>
<feature type="compositionally biased region" description="Gly residues" evidence="1">
    <location>
        <begin position="30"/>
        <end position="40"/>
    </location>
</feature>
<feature type="region of interest" description="Disordered" evidence="1">
    <location>
        <begin position="409"/>
        <end position="429"/>
    </location>
</feature>
<feature type="region of interest" description="Disordered" evidence="1">
    <location>
        <begin position="98"/>
        <end position="181"/>
    </location>
</feature>
<dbReference type="Proteomes" id="UP000005222">
    <property type="component" value="Chromosome I"/>
</dbReference>
<dbReference type="EMBL" id="FO082051">
    <property type="protein sequence ID" value="CCE81715.1"/>
    <property type="molecule type" value="Genomic_DNA"/>
</dbReference>
<keyword evidence="3" id="KW-1185">Reference proteome</keyword>
<dbReference type="InParanoid" id="G8YEW6"/>
<feature type="compositionally biased region" description="Polar residues" evidence="1">
    <location>
        <begin position="410"/>
        <end position="419"/>
    </location>
</feature>
<dbReference type="AlphaFoldDB" id="G8YEW6"/>
<reference evidence="2 3" key="1">
    <citation type="journal article" date="2012" name="G3 (Bethesda)">
        <title>Pichia sorbitophila, an interspecies yeast hybrid reveals early steps of genome resolution following polyploidization.</title>
        <authorList>
            <person name="Leh Louis V."/>
            <person name="Despons L."/>
            <person name="Friedrich A."/>
            <person name="Martin T."/>
            <person name="Durrens P."/>
            <person name="Casaregola S."/>
            <person name="Neuveglise C."/>
            <person name="Fairhead C."/>
            <person name="Marck C."/>
            <person name="Cruz J.A."/>
            <person name="Straub M.L."/>
            <person name="Kugler V."/>
            <person name="Sacerdot C."/>
            <person name="Uzunov Z."/>
            <person name="Thierry A."/>
            <person name="Weiss S."/>
            <person name="Bleykasten C."/>
            <person name="De Montigny J."/>
            <person name="Jacques N."/>
            <person name="Jung P."/>
            <person name="Lemaire M."/>
            <person name="Mallet S."/>
            <person name="Morel G."/>
            <person name="Richard G.F."/>
            <person name="Sarkar A."/>
            <person name="Savel G."/>
            <person name="Schacherer J."/>
            <person name="Seret M.L."/>
            <person name="Talla E."/>
            <person name="Samson G."/>
            <person name="Jubin C."/>
            <person name="Poulain J."/>
            <person name="Vacherie B."/>
            <person name="Barbe V."/>
            <person name="Pelletier E."/>
            <person name="Sherman D.J."/>
            <person name="Westhof E."/>
            <person name="Weissenbach J."/>
            <person name="Baret P.V."/>
            <person name="Wincker P."/>
            <person name="Gaillardin C."/>
            <person name="Dujon B."/>
            <person name="Souciet J.L."/>
        </authorList>
    </citation>
    <scope>NUCLEOTIDE SEQUENCE [LARGE SCALE GENOMIC DNA]</scope>
    <source>
        <strain evidence="3">ATCC MYA-4447 / BCRC 22081 / CBS 7064 / NBRC 10061 / NRRL Y-12695</strain>
    </source>
</reference>
<sequence length="609" mass="65820">MEQQFLGVETQLEPQIHNNLTEHRMMGAGEGRLAGSGLAGAPGASGPRQLEEPGSAGRFKSDAYDLAHPPSTALSATSAMLGHGGNYTQYPVGAFSAGHGGHSSVSRSVDGSIGEGSLSSGPVANGSAPAMHVGYQSEHANSVSEHANSVSDVPTGVSGDKPARKTSVEHQHSVSQDQQDAEQNINSDGSLMAPIPPLHVQQQLVNSSGSTTQKEEVLETPLVDQLLRSSCTRCKKEFDQPIIIPQASDQQGPKPLAEPKIFKLCQHCRDLQRKRSRRWQKKTKDKSGACRRCGSDIPADQQKYVLCPSCRENLRTRKANRAAQGKCVHCSGPLDASIITGDEKGPDGTDRSKMGQFKVCQRCRENDKIRRTNLERRGHCNRCAKSLDASDIGKHKVCLTCRTRKKRGSTSKMVSSGGSPSEAPPLGAAPVGIFSNDSAALNMLNQTSLYPVQRAMPQQYSSQDYLPMQAQQQPVSAQFSPAHYNPSVVQRQAMNQAYTQAQVQAQAQAQAQVQAQVQAQAQAQAQAQNQAQNQAQARLFAQQQASQQYLLSQQQQQQQYIQPQIQPQSAQQALWLHEPSNNRHTSDFQNSLPLGSAPNPSNTTAGNTM</sequence>
<dbReference type="HOGENOM" id="CLU_469302_0_0_1"/>
<dbReference type="OMA" id="VEFQNAM"/>
<organism evidence="2 3">
    <name type="scientific">Pichia sorbitophila (strain ATCC MYA-4447 / BCRC 22081 / CBS 7064 / NBRC 10061 / NRRL Y-12695)</name>
    <name type="common">Hybrid yeast</name>
    <dbReference type="NCBI Taxonomy" id="559304"/>
    <lineage>
        <taxon>Eukaryota</taxon>
        <taxon>Fungi</taxon>
        <taxon>Dikarya</taxon>
        <taxon>Ascomycota</taxon>
        <taxon>Saccharomycotina</taxon>
        <taxon>Pichiomycetes</taxon>
        <taxon>Debaryomycetaceae</taxon>
        <taxon>Millerozyma</taxon>
    </lineage>
</organism>
<dbReference type="OrthoDB" id="3998161at2759"/>
<proteinExistence type="predicted"/>
<dbReference type="STRING" id="559304.G8YEW6"/>
<evidence type="ECO:0000313" key="3">
    <source>
        <dbReference type="Proteomes" id="UP000005222"/>
    </source>
</evidence>
<evidence type="ECO:0000313" key="2">
    <source>
        <dbReference type="EMBL" id="CCE81715.1"/>
    </source>
</evidence>
<evidence type="ECO:0000256" key="1">
    <source>
        <dbReference type="SAM" id="MobiDB-lite"/>
    </source>
</evidence>
<feature type="compositionally biased region" description="Polar residues" evidence="1">
    <location>
        <begin position="138"/>
        <end position="152"/>
    </location>
</feature>